<dbReference type="EMBL" id="GBXM01107924">
    <property type="protein sequence ID" value="JAH00653.1"/>
    <property type="molecule type" value="Transcribed_RNA"/>
</dbReference>
<keyword evidence="1" id="KW-0732">Signal</keyword>
<protein>
    <submittedName>
        <fullName evidence="2">Uncharacterized protein</fullName>
    </submittedName>
</protein>
<evidence type="ECO:0000313" key="2">
    <source>
        <dbReference type="EMBL" id="JAH00653.1"/>
    </source>
</evidence>
<sequence length="38" mass="4640">MDAWIIILSSVKFSLFFFSWQYNEVPFMHCIHLNWSDS</sequence>
<reference evidence="2" key="1">
    <citation type="submission" date="2014-11" db="EMBL/GenBank/DDBJ databases">
        <authorList>
            <person name="Amaro Gonzalez C."/>
        </authorList>
    </citation>
    <scope>NUCLEOTIDE SEQUENCE</scope>
</reference>
<dbReference type="AlphaFoldDB" id="A0A0E9P9W5"/>
<name>A0A0E9P9W5_ANGAN</name>
<reference evidence="2" key="2">
    <citation type="journal article" date="2015" name="Fish Shellfish Immunol.">
        <title>Early steps in the European eel (Anguilla anguilla)-Vibrio vulnificus interaction in the gills: Role of the RtxA13 toxin.</title>
        <authorList>
            <person name="Callol A."/>
            <person name="Pajuelo D."/>
            <person name="Ebbesson L."/>
            <person name="Teles M."/>
            <person name="MacKenzie S."/>
            <person name="Amaro C."/>
        </authorList>
    </citation>
    <scope>NUCLEOTIDE SEQUENCE</scope>
</reference>
<evidence type="ECO:0000256" key="1">
    <source>
        <dbReference type="SAM" id="SignalP"/>
    </source>
</evidence>
<organism evidence="2">
    <name type="scientific">Anguilla anguilla</name>
    <name type="common">European freshwater eel</name>
    <name type="synonym">Muraena anguilla</name>
    <dbReference type="NCBI Taxonomy" id="7936"/>
    <lineage>
        <taxon>Eukaryota</taxon>
        <taxon>Metazoa</taxon>
        <taxon>Chordata</taxon>
        <taxon>Craniata</taxon>
        <taxon>Vertebrata</taxon>
        <taxon>Euteleostomi</taxon>
        <taxon>Actinopterygii</taxon>
        <taxon>Neopterygii</taxon>
        <taxon>Teleostei</taxon>
        <taxon>Anguilliformes</taxon>
        <taxon>Anguillidae</taxon>
        <taxon>Anguilla</taxon>
    </lineage>
</organism>
<feature type="signal peptide" evidence="1">
    <location>
        <begin position="1"/>
        <end position="16"/>
    </location>
</feature>
<proteinExistence type="predicted"/>
<accession>A0A0E9P9W5</accession>
<feature type="chain" id="PRO_5005179113" evidence="1">
    <location>
        <begin position="17"/>
        <end position="38"/>
    </location>
</feature>